<name>A0A8I6XNS5_HORVV</name>
<dbReference type="Gramene" id="HORVU.MOREX.r2.5HG0400390.1">
    <property type="protein sequence ID" value="HORVU.MOREX.r2.5HG0400390.1.CDS.1"/>
    <property type="gene ID" value="HORVU.MOREX.r2.5HG0400390"/>
</dbReference>
<dbReference type="PANTHER" id="PTHR47487:SF9">
    <property type="entry name" value="OS09G0421700 PROTEIN"/>
    <property type="match status" value="1"/>
</dbReference>
<dbReference type="Pfam" id="PF12874">
    <property type="entry name" value="zf-met"/>
    <property type="match status" value="1"/>
</dbReference>
<evidence type="ECO:0000313" key="2">
    <source>
        <dbReference type="EnsemblPlants" id="HORVU.MOREX.r3.5HG0482980.1.CDS1"/>
    </source>
</evidence>
<protein>
    <recommendedName>
        <fullName evidence="1">C2H2-type domain-containing protein</fullName>
    </recommendedName>
</protein>
<dbReference type="AlphaFoldDB" id="A0A8I6XNS5"/>
<organism evidence="2 3">
    <name type="scientific">Hordeum vulgare subsp. vulgare</name>
    <name type="common">Domesticated barley</name>
    <dbReference type="NCBI Taxonomy" id="112509"/>
    <lineage>
        <taxon>Eukaryota</taxon>
        <taxon>Viridiplantae</taxon>
        <taxon>Streptophyta</taxon>
        <taxon>Embryophyta</taxon>
        <taxon>Tracheophyta</taxon>
        <taxon>Spermatophyta</taxon>
        <taxon>Magnoliopsida</taxon>
        <taxon>Liliopsida</taxon>
        <taxon>Poales</taxon>
        <taxon>Poaceae</taxon>
        <taxon>BOP clade</taxon>
        <taxon>Pooideae</taxon>
        <taxon>Triticodae</taxon>
        <taxon>Triticeae</taxon>
        <taxon>Hordeinae</taxon>
        <taxon>Hordeum</taxon>
    </lineage>
</organism>
<proteinExistence type="predicted"/>
<dbReference type="Gramene" id="HORVU.MOREX.r3.5HG0482980.1">
    <property type="protein sequence ID" value="HORVU.MOREX.r3.5HG0482980.1.CDS1"/>
    <property type="gene ID" value="HORVU.MOREX.r3.5HG0482980"/>
</dbReference>
<keyword evidence="3" id="KW-1185">Reference proteome</keyword>
<reference evidence="3" key="1">
    <citation type="journal article" date="2012" name="Nature">
        <title>A physical, genetic and functional sequence assembly of the barley genome.</title>
        <authorList>
            <consortium name="The International Barley Genome Sequencing Consortium"/>
            <person name="Mayer K.F."/>
            <person name="Waugh R."/>
            <person name="Brown J.W."/>
            <person name="Schulman A."/>
            <person name="Langridge P."/>
            <person name="Platzer M."/>
            <person name="Fincher G.B."/>
            <person name="Muehlbauer G.J."/>
            <person name="Sato K."/>
            <person name="Close T.J."/>
            <person name="Wise R.P."/>
            <person name="Stein N."/>
        </authorList>
    </citation>
    <scope>NUCLEOTIDE SEQUENCE [LARGE SCALE GENOMIC DNA]</scope>
    <source>
        <strain evidence="3">cv. Morex</strain>
    </source>
</reference>
<evidence type="ECO:0000313" key="3">
    <source>
        <dbReference type="Proteomes" id="UP000011116"/>
    </source>
</evidence>
<dbReference type="SUPFAM" id="SSF57667">
    <property type="entry name" value="beta-beta-alpha zinc fingers"/>
    <property type="match status" value="1"/>
</dbReference>
<dbReference type="PANTHER" id="PTHR47487">
    <property type="entry name" value="OS06G0651300 PROTEIN-RELATED"/>
    <property type="match status" value="1"/>
</dbReference>
<dbReference type="EnsemblPlants" id="HORVU.MOREX.r3.5HG0482980.1">
    <property type="protein sequence ID" value="HORVU.MOREX.r3.5HG0482980.1.CDS1"/>
    <property type="gene ID" value="HORVU.MOREX.r3.5HG0482980"/>
</dbReference>
<sequence length="220" mass="24818">MCQAKCNSKAQFKHHCTSRKHQQKIQVVLGEGDIAKVSSLLFKVPCKEDSNNDMAKNVVSQEAKSNEKNVPQHAEKPPLVGCSTCQVICGHESDLEIHLKGKRHLKNIQAIFEESNKAINSESLKANLNPDRGPLHVEKMNCGLDSENHLSDERHQLTVRTLCKTINQEENSPPEICKDQTPSSEWDWAMCQAKCVSEAHFENHCISRKNQQRTQVILSE</sequence>
<dbReference type="InterPro" id="IPR036236">
    <property type="entry name" value="Znf_C2H2_sf"/>
</dbReference>
<reference evidence="2" key="2">
    <citation type="submission" date="2020-10" db="EMBL/GenBank/DDBJ databases">
        <authorList>
            <person name="Scholz U."/>
            <person name="Mascher M."/>
            <person name="Fiebig A."/>
        </authorList>
    </citation>
    <scope>NUCLEOTIDE SEQUENCE [LARGE SCALE GENOMIC DNA]</scope>
    <source>
        <strain evidence="2">cv. Morex</strain>
    </source>
</reference>
<accession>A0A8I6XNS5</accession>
<dbReference type="InterPro" id="IPR013087">
    <property type="entry name" value="Znf_C2H2_type"/>
</dbReference>
<evidence type="ECO:0000259" key="1">
    <source>
        <dbReference type="Pfam" id="PF12874"/>
    </source>
</evidence>
<dbReference type="Gene3D" id="3.30.160.60">
    <property type="entry name" value="Classic Zinc Finger"/>
    <property type="match status" value="1"/>
</dbReference>
<dbReference type="Proteomes" id="UP000011116">
    <property type="component" value="Chromosome 5H"/>
</dbReference>
<feature type="domain" description="C2H2-type" evidence="1">
    <location>
        <begin position="82"/>
        <end position="104"/>
    </location>
</feature>
<reference evidence="2" key="3">
    <citation type="submission" date="2022-01" db="UniProtKB">
        <authorList>
            <consortium name="EnsemblPlants"/>
        </authorList>
    </citation>
    <scope>IDENTIFICATION</scope>
    <source>
        <strain evidence="2">subsp. vulgare</strain>
    </source>
</reference>